<dbReference type="Proteomes" id="UP000076744">
    <property type="component" value="Unassembled WGS sequence"/>
</dbReference>
<evidence type="ECO:0000313" key="1">
    <source>
        <dbReference type="EMBL" id="OAA60753.1"/>
    </source>
</evidence>
<name>A0A167TMK1_CORFA</name>
<evidence type="ECO:0000313" key="2">
    <source>
        <dbReference type="Proteomes" id="UP000076744"/>
    </source>
</evidence>
<reference evidence="1 2" key="1">
    <citation type="journal article" date="2016" name="Genome Biol. Evol.">
        <title>Divergent and convergent evolution of fungal pathogenicity.</title>
        <authorList>
            <person name="Shang Y."/>
            <person name="Xiao G."/>
            <person name="Zheng P."/>
            <person name="Cen K."/>
            <person name="Zhan S."/>
            <person name="Wang C."/>
        </authorList>
    </citation>
    <scope>NUCLEOTIDE SEQUENCE [LARGE SCALE GENOMIC DNA]</scope>
    <source>
        <strain evidence="1 2">ARSEF 2679</strain>
    </source>
</reference>
<dbReference type="AlphaFoldDB" id="A0A167TMK1"/>
<comment type="caution">
    <text evidence="1">The sequence shown here is derived from an EMBL/GenBank/DDBJ whole genome shotgun (WGS) entry which is preliminary data.</text>
</comment>
<keyword evidence="2" id="KW-1185">Reference proteome</keyword>
<organism evidence="1 2">
    <name type="scientific">Cordyceps fumosorosea (strain ARSEF 2679)</name>
    <name type="common">Isaria fumosorosea</name>
    <dbReference type="NCBI Taxonomy" id="1081104"/>
    <lineage>
        <taxon>Eukaryota</taxon>
        <taxon>Fungi</taxon>
        <taxon>Dikarya</taxon>
        <taxon>Ascomycota</taxon>
        <taxon>Pezizomycotina</taxon>
        <taxon>Sordariomycetes</taxon>
        <taxon>Hypocreomycetidae</taxon>
        <taxon>Hypocreales</taxon>
        <taxon>Cordycipitaceae</taxon>
        <taxon>Cordyceps</taxon>
    </lineage>
</organism>
<dbReference type="RefSeq" id="XP_018703424.1">
    <property type="nucleotide sequence ID" value="XM_018849397.1"/>
</dbReference>
<dbReference type="GeneID" id="30022084"/>
<dbReference type="OrthoDB" id="4865652at2759"/>
<accession>A0A167TMK1</accession>
<protein>
    <submittedName>
        <fullName evidence="1">Uncharacterized protein</fullName>
    </submittedName>
</protein>
<dbReference type="EMBL" id="AZHB01000014">
    <property type="protein sequence ID" value="OAA60753.1"/>
    <property type="molecule type" value="Genomic_DNA"/>
</dbReference>
<sequence>MTDACSLREFLSHISGSKGARLKGEPYDGEELHDFRNKPLFGAGLENSADFDVDKTAMNMLDKEIGDIQCPPWCKVKDGKFLYLPSLETIAMRVGAIKATMSVEELESNKSLFHRLDTCVDGVITDRRADMSRYLIPHLRKAVKGVHPIAFRSLLGNRQLFLYGKTIQGIRDSVQGTGANAESFFRNRKKILDNAWEEYMGTKRALEHKAPIEKWGVLTARMFPVKGCEQRPAN</sequence>
<proteinExistence type="predicted"/>
<gene>
    <name evidence="1" type="ORF">ISF_05792</name>
</gene>